<sequence>MCSDSHLGTVQSSESPPSSSIATPSSELSYLLPHIRNSQPSSFSDPCLSSIVSLRFVITGPTNSSTLSFSMPGSKSTFTEPVVTAAKF</sequence>
<dbReference type="EMBL" id="BSYO01000004">
    <property type="protein sequence ID" value="GMH03269.1"/>
    <property type="molecule type" value="Genomic_DNA"/>
</dbReference>
<protein>
    <submittedName>
        <fullName evidence="2">Uncharacterized protein</fullName>
    </submittedName>
</protein>
<name>A0AAD3XFX7_NEPGR</name>
<gene>
    <name evidence="2" type="ORF">Nepgr_005108</name>
</gene>
<feature type="region of interest" description="Disordered" evidence="1">
    <location>
        <begin position="1"/>
        <end position="24"/>
    </location>
</feature>
<evidence type="ECO:0000313" key="3">
    <source>
        <dbReference type="Proteomes" id="UP001279734"/>
    </source>
</evidence>
<feature type="compositionally biased region" description="Polar residues" evidence="1">
    <location>
        <begin position="1"/>
        <end position="11"/>
    </location>
</feature>
<evidence type="ECO:0000313" key="2">
    <source>
        <dbReference type="EMBL" id="GMH03269.1"/>
    </source>
</evidence>
<comment type="caution">
    <text evidence="2">The sequence shown here is derived from an EMBL/GenBank/DDBJ whole genome shotgun (WGS) entry which is preliminary data.</text>
</comment>
<proteinExistence type="predicted"/>
<evidence type="ECO:0000256" key="1">
    <source>
        <dbReference type="SAM" id="MobiDB-lite"/>
    </source>
</evidence>
<dbReference type="AlphaFoldDB" id="A0AAD3XFX7"/>
<feature type="compositionally biased region" description="Low complexity" evidence="1">
    <location>
        <begin position="12"/>
        <end position="24"/>
    </location>
</feature>
<reference evidence="2" key="1">
    <citation type="submission" date="2023-05" db="EMBL/GenBank/DDBJ databases">
        <title>Nepenthes gracilis genome sequencing.</title>
        <authorList>
            <person name="Fukushima K."/>
        </authorList>
    </citation>
    <scope>NUCLEOTIDE SEQUENCE</scope>
    <source>
        <strain evidence="2">SING2019-196</strain>
    </source>
</reference>
<keyword evidence="3" id="KW-1185">Reference proteome</keyword>
<organism evidence="2 3">
    <name type="scientific">Nepenthes gracilis</name>
    <name type="common">Slender pitcher plant</name>
    <dbReference type="NCBI Taxonomy" id="150966"/>
    <lineage>
        <taxon>Eukaryota</taxon>
        <taxon>Viridiplantae</taxon>
        <taxon>Streptophyta</taxon>
        <taxon>Embryophyta</taxon>
        <taxon>Tracheophyta</taxon>
        <taxon>Spermatophyta</taxon>
        <taxon>Magnoliopsida</taxon>
        <taxon>eudicotyledons</taxon>
        <taxon>Gunneridae</taxon>
        <taxon>Pentapetalae</taxon>
        <taxon>Caryophyllales</taxon>
        <taxon>Nepenthaceae</taxon>
        <taxon>Nepenthes</taxon>
    </lineage>
</organism>
<accession>A0AAD3XFX7</accession>
<dbReference type="Proteomes" id="UP001279734">
    <property type="component" value="Unassembled WGS sequence"/>
</dbReference>